<accession>A0A2S7UV43</accession>
<keyword evidence="1" id="KW-0732">Signal</keyword>
<proteinExistence type="predicted"/>
<feature type="chain" id="PRO_5015559500" evidence="1">
    <location>
        <begin position="31"/>
        <end position="280"/>
    </location>
</feature>
<comment type="caution">
    <text evidence="2">The sequence shown here is derived from an EMBL/GenBank/DDBJ whole genome shotgun (WGS) entry which is preliminary data.</text>
</comment>
<dbReference type="AlphaFoldDB" id="A0A2S7UV43"/>
<protein>
    <submittedName>
        <fullName evidence="2">Uncharacterized protein</fullName>
    </submittedName>
</protein>
<dbReference type="EMBL" id="MSCH01000003">
    <property type="protein sequence ID" value="PQJ53619.1"/>
    <property type="molecule type" value="Genomic_DNA"/>
</dbReference>
<gene>
    <name evidence="2" type="ORF">BTO11_08035</name>
</gene>
<sequence>MKMEFVMSFNRVYLAVSLLLVSSVNFSVNADTLSDVKSKLETLNGDSAINVEFTSKYTETSGKDDEAKSGLITLPLSYNHKGLQITYNKDILDKVAKEESQKEQDEGANTPTLSAMSRVESSDLLEQLSSASSLLRFLNKAKFASEKTIEHRGSSATELIFDLPIESIITGEDAREYIDEFAGQYRLVVDNQGVPIESELTFAGSGSAYVFFSLEMEQTSTSQYQVVGNRLVNTSQTYTRKQSSTFGDSESVGEETLAIMTSDLVGNSQDNIEVGSCKKS</sequence>
<name>A0A2S7UV43_9GAMM</name>
<evidence type="ECO:0000256" key="1">
    <source>
        <dbReference type="SAM" id="SignalP"/>
    </source>
</evidence>
<evidence type="ECO:0000313" key="2">
    <source>
        <dbReference type="EMBL" id="PQJ53619.1"/>
    </source>
</evidence>
<keyword evidence="3" id="KW-1185">Reference proteome</keyword>
<organism evidence="2 3">
    <name type="scientific">Psychrosphaera saromensis</name>
    <dbReference type="NCBI Taxonomy" id="716813"/>
    <lineage>
        <taxon>Bacteria</taxon>
        <taxon>Pseudomonadati</taxon>
        <taxon>Pseudomonadota</taxon>
        <taxon>Gammaproteobacteria</taxon>
        <taxon>Alteromonadales</taxon>
        <taxon>Pseudoalteromonadaceae</taxon>
        <taxon>Psychrosphaera</taxon>
    </lineage>
</organism>
<feature type="signal peptide" evidence="1">
    <location>
        <begin position="1"/>
        <end position="30"/>
    </location>
</feature>
<reference evidence="2 3" key="1">
    <citation type="submission" date="2016-12" db="EMBL/GenBank/DDBJ databases">
        <title>Diversity of luminous bacteria.</title>
        <authorList>
            <person name="Yoshizawa S."/>
            <person name="Kogure K."/>
        </authorList>
    </citation>
    <scope>NUCLEOTIDE SEQUENCE [LARGE SCALE GENOMIC DNA]</scope>
    <source>
        <strain evidence="2 3">SA4-48</strain>
    </source>
</reference>
<evidence type="ECO:0000313" key="3">
    <source>
        <dbReference type="Proteomes" id="UP000239007"/>
    </source>
</evidence>
<dbReference type="Proteomes" id="UP000239007">
    <property type="component" value="Unassembled WGS sequence"/>
</dbReference>